<feature type="domain" description="PiggyBac transposable element-derived protein" evidence="2">
    <location>
        <begin position="211"/>
        <end position="568"/>
    </location>
</feature>
<feature type="region of interest" description="Disordered" evidence="1">
    <location>
        <begin position="152"/>
        <end position="207"/>
    </location>
</feature>
<feature type="region of interest" description="Disordered" evidence="1">
    <location>
        <begin position="609"/>
        <end position="630"/>
    </location>
</feature>
<evidence type="ECO:0000256" key="1">
    <source>
        <dbReference type="SAM" id="MobiDB-lite"/>
    </source>
</evidence>
<feature type="region of interest" description="Disordered" evidence="1">
    <location>
        <begin position="52"/>
        <end position="73"/>
    </location>
</feature>
<feature type="compositionally biased region" description="Basic and acidic residues" evidence="1">
    <location>
        <begin position="91"/>
        <end position="103"/>
    </location>
</feature>
<feature type="compositionally biased region" description="Polar residues" evidence="1">
    <location>
        <begin position="618"/>
        <end position="630"/>
    </location>
</feature>
<feature type="compositionally biased region" description="Polar residues" evidence="1">
    <location>
        <begin position="197"/>
        <end position="207"/>
    </location>
</feature>
<evidence type="ECO:0000259" key="2">
    <source>
        <dbReference type="Pfam" id="PF13843"/>
    </source>
</evidence>
<dbReference type="EMBL" id="GFPF01010631">
    <property type="protein sequence ID" value="MAA21777.1"/>
    <property type="molecule type" value="Transcribed_RNA"/>
</dbReference>
<protein>
    <submittedName>
        <fullName evidence="3">PiggyBac transposable element-derived protein 3-like</fullName>
    </submittedName>
</protein>
<feature type="compositionally biased region" description="Polar residues" evidence="1">
    <location>
        <begin position="104"/>
        <end position="117"/>
    </location>
</feature>
<dbReference type="PANTHER" id="PTHR47272">
    <property type="entry name" value="DDE_TNP_1_7 DOMAIN-CONTAINING PROTEIN"/>
    <property type="match status" value="1"/>
</dbReference>
<feature type="region of interest" description="Disordered" evidence="1">
    <location>
        <begin position="91"/>
        <end position="119"/>
    </location>
</feature>
<accession>A0A224YVY7</accession>
<proteinExistence type="predicted"/>
<organism evidence="3">
    <name type="scientific">Rhipicephalus zambeziensis</name>
    <dbReference type="NCBI Taxonomy" id="60191"/>
    <lineage>
        <taxon>Eukaryota</taxon>
        <taxon>Metazoa</taxon>
        <taxon>Ecdysozoa</taxon>
        <taxon>Arthropoda</taxon>
        <taxon>Chelicerata</taxon>
        <taxon>Arachnida</taxon>
        <taxon>Acari</taxon>
        <taxon>Parasitiformes</taxon>
        <taxon>Ixodida</taxon>
        <taxon>Ixodoidea</taxon>
        <taxon>Ixodidae</taxon>
        <taxon>Rhipicephalinae</taxon>
        <taxon>Rhipicephalus</taxon>
        <taxon>Rhipicephalus</taxon>
    </lineage>
</organism>
<dbReference type="InterPro" id="IPR029526">
    <property type="entry name" value="PGBD"/>
</dbReference>
<dbReference type="Pfam" id="PF13843">
    <property type="entry name" value="DDE_Tnp_1_7"/>
    <property type="match status" value="1"/>
</dbReference>
<name>A0A224YVY7_9ACAR</name>
<sequence length="646" mass="71015">MPASCSAYGCTSTGGRDDIPGQLLSGDATIGHISGPSHCETDSDDVVADPVHDEAQDLAPESGKAVETSPEPACELGHVADKSVEVRLPTHHEKASQANEKKILSTSATQTEPQAASSGLGLRKVDAVLEAIASQDTSDLDLSDDELNETTLQASQPELSSSDDSDESDSGATTSMGKLPPWTHDKFVPSLPAVPNTPDTNPDSRTNWTAPDYFKQYFQEDIYRTFHQMTEAGYQQRKGALLNTSATEMKHFIGATFLMSCLGYPEIRLYWARQTRVAAIADVITRNRFFLLRRNIKVVNDLDTSNADKKADRLWRLRPFIEMIRTACLQLPRSPSASIDEQIILFTGRTTPKQYVPGKSHPPGLKNFVLSSPSGMVLDFEIYWGKSALATNASELDVGACAVLRLSNSLPRGSSLFFDRHFTTAPLLRLLSSQGLRATGIITKNRVPKDCKLLDDKSLVKRGRGSFCQTVSAADGICLVKWVDNKPITFASSHTGEEPVGECKRWCKRERVYKDMPCPAIVEEYNKNMGGVDLRNRMVSLYPSKARTTRWTVRALFFLADVAVVNAWLQYRNDCELLQVPKKKDTQPIGFQTTSGSSFTESRIASRRQRAAHEAPGENNSTVASCSFSDSGSKAHARAFFTKVSI</sequence>
<reference evidence="3" key="1">
    <citation type="journal article" date="2017" name="Parasit. Vectors">
        <title>Sialotranscriptomics of Rhipicephalus zambeziensis reveals intricate expression profiles of secretory proteins and suggests tight temporal transcriptional regulation during blood-feeding.</title>
        <authorList>
            <person name="de Castro M.H."/>
            <person name="de Klerk D."/>
            <person name="Pienaar R."/>
            <person name="Rees D.J.G."/>
            <person name="Mans B.J."/>
        </authorList>
    </citation>
    <scope>NUCLEOTIDE SEQUENCE</scope>
    <source>
        <tissue evidence="3">Salivary glands</tissue>
    </source>
</reference>
<feature type="region of interest" description="Disordered" evidence="1">
    <location>
        <begin position="1"/>
        <end position="21"/>
    </location>
</feature>
<dbReference type="AlphaFoldDB" id="A0A224YVY7"/>
<dbReference type="PANTHER" id="PTHR47272:SF2">
    <property type="entry name" value="PIGGYBAC TRANSPOSABLE ELEMENT-DERIVED PROTEIN 3-LIKE"/>
    <property type="match status" value="1"/>
</dbReference>
<evidence type="ECO:0000313" key="3">
    <source>
        <dbReference type="EMBL" id="MAA21777.1"/>
    </source>
</evidence>